<dbReference type="InterPro" id="IPR029068">
    <property type="entry name" value="Glyas_Bleomycin-R_OHBP_Dase"/>
</dbReference>
<dbReference type="PANTHER" id="PTHR21366:SF14">
    <property type="entry name" value="GLYOXALASE DOMAIN-CONTAINING PROTEIN 5"/>
    <property type="match status" value="1"/>
</dbReference>
<accession>A0A8S3YI06</accession>
<proteinExistence type="inferred from homology"/>
<dbReference type="Pfam" id="PF00903">
    <property type="entry name" value="Glyoxalase"/>
    <property type="match status" value="1"/>
</dbReference>
<gene>
    <name evidence="4" type="ORF">CUNI_LOCUS2217</name>
</gene>
<dbReference type="InterPro" id="IPR037523">
    <property type="entry name" value="VOC_core"/>
</dbReference>
<dbReference type="OrthoDB" id="5371818at2759"/>
<dbReference type="CDD" id="cd07253">
    <property type="entry name" value="GLOD5"/>
    <property type="match status" value="1"/>
</dbReference>
<dbReference type="Proteomes" id="UP000678393">
    <property type="component" value="Unassembled WGS sequence"/>
</dbReference>
<dbReference type="SUPFAM" id="SSF54593">
    <property type="entry name" value="Glyoxalase/Bleomycin resistance protein/Dihydroxybiphenyl dioxygenase"/>
    <property type="match status" value="1"/>
</dbReference>
<dbReference type="InterPro" id="IPR050383">
    <property type="entry name" value="GlyoxalaseI/FosfomycinResist"/>
</dbReference>
<feature type="non-terminal residue" evidence="4">
    <location>
        <position position="1"/>
    </location>
</feature>
<evidence type="ECO:0000256" key="1">
    <source>
        <dbReference type="ARBA" id="ARBA00010363"/>
    </source>
</evidence>
<comment type="similarity">
    <text evidence="1">Belongs to the glyoxalase I family.</text>
</comment>
<comment type="caution">
    <text evidence="4">The sequence shown here is derived from an EMBL/GenBank/DDBJ whole genome shotgun (WGS) entry which is preliminary data.</text>
</comment>
<evidence type="ECO:0000259" key="3">
    <source>
        <dbReference type="PROSITE" id="PS51819"/>
    </source>
</evidence>
<sequence>DILVKQTDLKLFASVSTRFFIFDMLRQTVSLVLKKQLWKVHWATLSSTTPYYKEQHKQGPTSRPFKIASLDHLVLTVKDLDKTVDFYTRVLGMEATTFKGGRKALNFGEQKINLHVHRQEFEPKASIPTPGSADLCFITITSLDDVLKHLKACNIDIVEGPVERTGAVGTIRSLYVRDPDGNLIEVSNYINKVDRI</sequence>
<reference evidence="4" key="1">
    <citation type="submission" date="2021-04" db="EMBL/GenBank/DDBJ databases">
        <authorList>
            <consortium name="Molecular Ecology Group"/>
        </authorList>
    </citation>
    <scope>NUCLEOTIDE SEQUENCE</scope>
</reference>
<evidence type="ECO:0000256" key="2">
    <source>
        <dbReference type="ARBA" id="ARBA00040140"/>
    </source>
</evidence>
<dbReference type="AlphaFoldDB" id="A0A8S3YI06"/>
<keyword evidence="5" id="KW-1185">Reference proteome</keyword>
<feature type="domain" description="VOC" evidence="3">
    <location>
        <begin position="69"/>
        <end position="189"/>
    </location>
</feature>
<dbReference type="PANTHER" id="PTHR21366">
    <property type="entry name" value="GLYOXALASE FAMILY PROTEIN"/>
    <property type="match status" value="1"/>
</dbReference>
<dbReference type="PROSITE" id="PS51819">
    <property type="entry name" value="VOC"/>
    <property type="match status" value="1"/>
</dbReference>
<evidence type="ECO:0000313" key="5">
    <source>
        <dbReference type="Proteomes" id="UP000678393"/>
    </source>
</evidence>
<dbReference type="EMBL" id="CAJHNH020000283">
    <property type="protein sequence ID" value="CAG5116659.1"/>
    <property type="molecule type" value="Genomic_DNA"/>
</dbReference>
<organism evidence="4 5">
    <name type="scientific">Candidula unifasciata</name>
    <dbReference type="NCBI Taxonomy" id="100452"/>
    <lineage>
        <taxon>Eukaryota</taxon>
        <taxon>Metazoa</taxon>
        <taxon>Spiralia</taxon>
        <taxon>Lophotrochozoa</taxon>
        <taxon>Mollusca</taxon>
        <taxon>Gastropoda</taxon>
        <taxon>Heterobranchia</taxon>
        <taxon>Euthyneura</taxon>
        <taxon>Panpulmonata</taxon>
        <taxon>Eupulmonata</taxon>
        <taxon>Stylommatophora</taxon>
        <taxon>Helicina</taxon>
        <taxon>Helicoidea</taxon>
        <taxon>Geomitridae</taxon>
        <taxon>Candidula</taxon>
    </lineage>
</organism>
<name>A0A8S3YI06_9EUPU</name>
<protein>
    <recommendedName>
        <fullName evidence="2">Glyoxalase domain-containing protein 5</fullName>
    </recommendedName>
</protein>
<dbReference type="InterPro" id="IPR004360">
    <property type="entry name" value="Glyas_Fos-R_dOase_dom"/>
</dbReference>
<dbReference type="Gene3D" id="3.10.180.10">
    <property type="entry name" value="2,3-Dihydroxybiphenyl 1,2-Dioxygenase, domain 1"/>
    <property type="match status" value="1"/>
</dbReference>
<evidence type="ECO:0000313" key="4">
    <source>
        <dbReference type="EMBL" id="CAG5116659.1"/>
    </source>
</evidence>